<dbReference type="PANTHER" id="PTHR43493:SF5">
    <property type="entry name" value="DNA GYRASE SUBUNIT A, CHLOROPLASTIC_MITOCHONDRIAL"/>
    <property type="match status" value="1"/>
</dbReference>
<dbReference type="GO" id="GO:0003677">
    <property type="term" value="F:DNA binding"/>
    <property type="evidence" value="ECO:0007669"/>
    <property type="project" value="UniProtKB-UniRule"/>
</dbReference>
<name>A0A2T1M3B5_9CHRO</name>
<dbReference type="EMBL" id="PXOH01000001">
    <property type="protein sequence ID" value="PSF39333.1"/>
    <property type="molecule type" value="Genomic_DNA"/>
</dbReference>
<dbReference type="PANTHER" id="PTHR43493">
    <property type="entry name" value="DNA GYRASE/TOPOISOMERASE SUBUNIT A"/>
    <property type="match status" value="1"/>
</dbReference>
<reference evidence="11 12" key="1">
    <citation type="submission" date="2018-03" db="EMBL/GenBank/DDBJ databases">
        <title>The ancient ancestry and fast evolution of plastids.</title>
        <authorList>
            <person name="Moore K.R."/>
            <person name="Magnabosco C."/>
            <person name="Momper L."/>
            <person name="Gold D.A."/>
            <person name="Bosak T."/>
            <person name="Fournier G.P."/>
        </authorList>
    </citation>
    <scope>NUCLEOTIDE SEQUENCE [LARGE SCALE GENOMIC DNA]</scope>
    <source>
        <strain evidence="11 12">CCALA 016</strain>
    </source>
</reference>
<dbReference type="Gene3D" id="3.30.1360.40">
    <property type="match status" value="1"/>
</dbReference>
<protein>
    <recommendedName>
        <fullName evidence="3">DNA topoisomerase (ATP-hydrolyzing)</fullName>
        <ecNumber evidence="3">5.6.2.2</ecNumber>
    </recommendedName>
</protein>
<feature type="coiled-coil region" evidence="8">
    <location>
        <begin position="448"/>
        <end position="496"/>
    </location>
</feature>
<reference evidence="11 12" key="2">
    <citation type="submission" date="2018-03" db="EMBL/GenBank/DDBJ databases">
        <authorList>
            <person name="Keele B.F."/>
        </authorList>
    </citation>
    <scope>NUCLEOTIDE SEQUENCE [LARGE SCALE GENOMIC DNA]</scope>
    <source>
        <strain evidence="11 12">CCALA 016</strain>
    </source>
</reference>
<dbReference type="GO" id="GO:0006265">
    <property type="term" value="P:DNA topological change"/>
    <property type="evidence" value="ECO:0007669"/>
    <property type="project" value="UniProtKB-UniRule"/>
</dbReference>
<dbReference type="Gene3D" id="1.10.268.10">
    <property type="entry name" value="Topoisomerase, domain 3"/>
    <property type="match status" value="1"/>
</dbReference>
<dbReference type="InterPro" id="IPR013760">
    <property type="entry name" value="Topo_IIA-like_dom_sf"/>
</dbReference>
<proteinExistence type="inferred from homology"/>
<evidence type="ECO:0000259" key="10">
    <source>
        <dbReference type="PROSITE" id="PS52040"/>
    </source>
</evidence>
<dbReference type="RefSeq" id="WP_106454955.1">
    <property type="nucleotide sequence ID" value="NZ_PXOH01000001.1"/>
</dbReference>
<accession>A0A2T1M3B5</accession>
<feature type="domain" description="Topo IIA-type catalytic" evidence="10">
    <location>
        <begin position="39"/>
        <end position="510"/>
    </location>
</feature>
<gene>
    <name evidence="11" type="ORF">C7H19_00665</name>
</gene>
<dbReference type="InterPro" id="IPR002205">
    <property type="entry name" value="Topo_IIA_dom_A"/>
</dbReference>
<evidence type="ECO:0000313" key="11">
    <source>
        <dbReference type="EMBL" id="PSF39333.1"/>
    </source>
</evidence>
<dbReference type="PROSITE" id="PS52040">
    <property type="entry name" value="TOPO_IIA"/>
    <property type="match status" value="1"/>
</dbReference>
<dbReference type="SMART" id="SM00434">
    <property type="entry name" value="TOP4c"/>
    <property type="match status" value="1"/>
</dbReference>
<dbReference type="GO" id="GO:0009330">
    <property type="term" value="C:DNA topoisomerase type II (double strand cut, ATP-hydrolyzing) complex"/>
    <property type="evidence" value="ECO:0007669"/>
    <property type="project" value="TreeGrafter"/>
</dbReference>
<evidence type="ECO:0000256" key="4">
    <source>
        <dbReference type="ARBA" id="ARBA00023029"/>
    </source>
</evidence>
<comment type="similarity">
    <text evidence="2">Belongs to the type II topoisomerase GyrA/ParC subunit family.</text>
</comment>
<dbReference type="InterPro" id="IPR006691">
    <property type="entry name" value="GyrA/parC_rep"/>
</dbReference>
<comment type="caution">
    <text evidence="11">The sequence shown here is derived from an EMBL/GenBank/DDBJ whole genome shotgun (WGS) entry which is preliminary data.</text>
</comment>
<dbReference type="InterPro" id="IPR013757">
    <property type="entry name" value="Topo_IIA_A_a_sf"/>
</dbReference>
<dbReference type="InterPro" id="IPR013758">
    <property type="entry name" value="Topo_IIA_A/C_ab"/>
</dbReference>
<evidence type="ECO:0000256" key="3">
    <source>
        <dbReference type="ARBA" id="ARBA00012895"/>
    </source>
</evidence>
<feature type="active site" description="O-(5'-phospho-DNA)-tyrosine intermediate" evidence="7">
    <location>
        <position position="127"/>
    </location>
</feature>
<evidence type="ECO:0000256" key="8">
    <source>
        <dbReference type="SAM" id="Coils"/>
    </source>
</evidence>
<dbReference type="Pfam" id="PF03989">
    <property type="entry name" value="DNA_gyraseA_C"/>
    <property type="match status" value="3"/>
</dbReference>
<comment type="catalytic activity">
    <reaction evidence="1 7">
        <text>ATP-dependent breakage, passage and rejoining of double-stranded DNA.</text>
        <dbReference type="EC" id="5.6.2.2"/>
    </reaction>
</comment>
<feature type="region of interest" description="Disordered" evidence="9">
    <location>
        <begin position="515"/>
        <end position="535"/>
    </location>
</feature>
<dbReference type="CDD" id="cd00187">
    <property type="entry name" value="TOP4c"/>
    <property type="match status" value="1"/>
</dbReference>
<evidence type="ECO:0000313" key="12">
    <source>
        <dbReference type="Proteomes" id="UP000239001"/>
    </source>
</evidence>
<dbReference type="InterPro" id="IPR050220">
    <property type="entry name" value="Type_II_DNA_Topoisomerases"/>
</dbReference>
<dbReference type="GO" id="GO:0034335">
    <property type="term" value="F:DNA negative supercoiling activity"/>
    <property type="evidence" value="ECO:0007669"/>
    <property type="project" value="UniProtKB-ARBA"/>
</dbReference>
<dbReference type="SUPFAM" id="SSF56719">
    <property type="entry name" value="Type II DNA topoisomerase"/>
    <property type="match status" value="1"/>
</dbReference>
<evidence type="ECO:0000256" key="6">
    <source>
        <dbReference type="ARBA" id="ARBA00023235"/>
    </source>
</evidence>
<evidence type="ECO:0000256" key="2">
    <source>
        <dbReference type="ARBA" id="ARBA00008263"/>
    </source>
</evidence>
<dbReference type="Proteomes" id="UP000239001">
    <property type="component" value="Unassembled WGS sequence"/>
</dbReference>
<organism evidence="11 12">
    <name type="scientific">Aphanothece hegewaldii CCALA 016</name>
    <dbReference type="NCBI Taxonomy" id="2107694"/>
    <lineage>
        <taxon>Bacteria</taxon>
        <taxon>Bacillati</taxon>
        <taxon>Cyanobacteriota</taxon>
        <taxon>Cyanophyceae</taxon>
        <taxon>Oscillatoriophycideae</taxon>
        <taxon>Chroococcales</taxon>
        <taxon>Aphanothecaceae</taxon>
        <taxon>Aphanothece</taxon>
    </lineage>
</organism>
<evidence type="ECO:0000256" key="7">
    <source>
        <dbReference type="PROSITE-ProRule" id="PRU01384"/>
    </source>
</evidence>
<dbReference type="FunFam" id="3.30.1360.40:FF:000002">
    <property type="entry name" value="DNA gyrase subunit A"/>
    <property type="match status" value="1"/>
</dbReference>
<evidence type="ECO:0000256" key="5">
    <source>
        <dbReference type="ARBA" id="ARBA00023125"/>
    </source>
</evidence>
<sequence>MAKQLNILTRGQILPTALHQEMERSYLEYAMSVIVGRALPDVRDGLKPVHRRILYAMYELGLTSDRPFRKCARVVGDVLGKYHPHGDQSVYEALVRMVQDFTTRYPLLSGHGNFGSVDNDPAAAMRYTETRLAAVADIAMLQGISEAIVDFTNNFDNSQQEPVVLPAQLPFLILNGCTGIAVGMATNVPPHNAGEIIDGLIALIDNSNLTDEALWKIIPGPDFPTGGEILDTEGIKEAYRTGKGLIPIRGVTKTETLFIEGRRRKERTAIIVTELPYQVNKSAWIEKVAELVNHGKIEGIADIRDESDRQGMRVVIELKRETNPKTILNALYQQTALQINFGAIFLALVNNQPRQLSLRQLLEEFLSFRETTLTRQYTHELTEIQQRVHLLEGLLLALENLKTVIEILTLAADGTTAKQRFQAELGITEAQSDSILAMPLRRLTGLERQKLQTEYTELQKRIQELQTLLGDRHELLKALKKDLRSLKRKFTDERRTRILPQPKSKSIPETTPIKTKKTNIQETSIKDTKTKPPLSKPEASLLTLFTPQTPPEDAFICLTHQGEIYWTKPINEEKNRDKKLIFAQSIQKRENLIVVTDSGKAYPVAISEIPPLESQPVSVLTLLSKTAQQDTKRAVSVFFLPEGQKRGDMLLLSQEGRIKRLDMTELDQIGNRGLALTKLKEQDRLSYVCWTEEGEEVAIATSSGRMLHFCVNDEQIPIMGRNAQGNTALRLRYGEAIVGCVTLKSKDNLLLVSQLGYGKRVPINILRFTKLGELGTTALQFSSKSDNLAGILKAETDHKVIVLTNQKRYLMIDTNSVVLGGKDGVGDRVVKLQASESIITLINSYEEGSGTL</sequence>
<dbReference type="Pfam" id="PF00521">
    <property type="entry name" value="DNA_topoisoIV"/>
    <property type="match status" value="1"/>
</dbReference>
<evidence type="ECO:0000256" key="1">
    <source>
        <dbReference type="ARBA" id="ARBA00000185"/>
    </source>
</evidence>
<dbReference type="GO" id="GO:0005524">
    <property type="term" value="F:ATP binding"/>
    <property type="evidence" value="ECO:0007669"/>
    <property type="project" value="InterPro"/>
</dbReference>
<keyword evidence="5 7" id="KW-0238">DNA-binding</keyword>
<evidence type="ECO:0000256" key="9">
    <source>
        <dbReference type="SAM" id="MobiDB-lite"/>
    </source>
</evidence>
<dbReference type="AlphaFoldDB" id="A0A2T1M3B5"/>
<dbReference type="SUPFAM" id="SSF101904">
    <property type="entry name" value="GyrA/ParC C-terminal domain-like"/>
    <property type="match status" value="1"/>
</dbReference>
<dbReference type="Gene3D" id="3.90.199.10">
    <property type="entry name" value="Topoisomerase II, domain 5"/>
    <property type="match status" value="1"/>
</dbReference>
<keyword evidence="12" id="KW-1185">Reference proteome</keyword>
<keyword evidence="6 7" id="KW-0413">Isomerase</keyword>
<dbReference type="Gene3D" id="2.120.10.90">
    <property type="entry name" value="DNA gyrase/topoisomerase IV, subunit A, C-terminal"/>
    <property type="match status" value="1"/>
</dbReference>
<dbReference type="InterPro" id="IPR035516">
    <property type="entry name" value="Gyrase/topoIV_suA_C"/>
</dbReference>
<dbReference type="NCBIfam" id="NF004044">
    <property type="entry name" value="PRK05561.1"/>
    <property type="match status" value="1"/>
</dbReference>
<dbReference type="EC" id="5.6.2.2" evidence="3"/>
<keyword evidence="8" id="KW-0175">Coiled coil</keyword>
<dbReference type="OrthoDB" id="9806486at2"/>
<dbReference type="GO" id="GO:0005737">
    <property type="term" value="C:cytoplasm"/>
    <property type="evidence" value="ECO:0007669"/>
    <property type="project" value="TreeGrafter"/>
</dbReference>
<keyword evidence="4 7" id="KW-0799">Topoisomerase</keyword>